<dbReference type="VEuPathDB" id="CryptoDB:Vbra_3142"/>
<evidence type="ECO:0000313" key="2">
    <source>
        <dbReference type="EMBL" id="CEM24369.1"/>
    </source>
</evidence>
<dbReference type="InParanoid" id="A0A0G4G7J0"/>
<keyword evidence="3" id="KW-1185">Reference proteome</keyword>
<sequence>MASDHAPADASDTNGLYPSLAPPPPFNPELLEAQDRPSPYGSPVLTQHVSNSADHGGGKAASSSEPPVAEGGHQEPAGGTTETATANMGTFKCTSCYRDGTGPMNQWIICRFCKKTVYSTPVKKKRGLFTRLLKGPL</sequence>
<reference evidence="2 3" key="1">
    <citation type="submission" date="2014-11" db="EMBL/GenBank/DDBJ databases">
        <authorList>
            <person name="Zhu J."/>
            <person name="Qi W."/>
            <person name="Song R."/>
        </authorList>
    </citation>
    <scope>NUCLEOTIDE SEQUENCE [LARGE SCALE GENOMIC DNA]</scope>
</reference>
<gene>
    <name evidence="2" type="ORF">Vbra_3142</name>
</gene>
<evidence type="ECO:0000256" key="1">
    <source>
        <dbReference type="SAM" id="MobiDB-lite"/>
    </source>
</evidence>
<feature type="region of interest" description="Disordered" evidence="1">
    <location>
        <begin position="1"/>
        <end position="85"/>
    </location>
</feature>
<evidence type="ECO:0000313" key="3">
    <source>
        <dbReference type="Proteomes" id="UP000041254"/>
    </source>
</evidence>
<dbReference type="AlphaFoldDB" id="A0A0G4G7J0"/>
<organism evidence="2 3">
    <name type="scientific">Vitrella brassicaformis (strain CCMP3155)</name>
    <dbReference type="NCBI Taxonomy" id="1169540"/>
    <lineage>
        <taxon>Eukaryota</taxon>
        <taxon>Sar</taxon>
        <taxon>Alveolata</taxon>
        <taxon>Colpodellida</taxon>
        <taxon>Vitrellaceae</taxon>
        <taxon>Vitrella</taxon>
    </lineage>
</organism>
<proteinExistence type="predicted"/>
<feature type="compositionally biased region" description="Polar residues" evidence="1">
    <location>
        <begin position="44"/>
        <end position="53"/>
    </location>
</feature>
<protein>
    <submittedName>
        <fullName evidence="2">Uncharacterized protein</fullName>
    </submittedName>
</protein>
<name>A0A0G4G7J0_VITBC</name>
<dbReference type="EMBL" id="CDMY01000581">
    <property type="protein sequence ID" value="CEM24369.1"/>
    <property type="molecule type" value="Genomic_DNA"/>
</dbReference>
<accession>A0A0G4G7J0</accession>
<dbReference type="Proteomes" id="UP000041254">
    <property type="component" value="Unassembled WGS sequence"/>
</dbReference>